<evidence type="ECO:0000256" key="7">
    <source>
        <dbReference type="ARBA" id="ARBA00023034"/>
    </source>
</evidence>
<feature type="compositionally biased region" description="Basic and acidic residues" evidence="8">
    <location>
        <begin position="199"/>
        <end position="208"/>
    </location>
</feature>
<feature type="region of interest" description="Disordered" evidence="8">
    <location>
        <begin position="614"/>
        <end position="669"/>
    </location>
</feature>
<feature type="compositionally biased region" description="Acidic residues" evidence="8">
    <location>
        <begin position="185"/>
        <end position="198"/>
    </location>
</feature>
<protein>
    <submittedName>
        <fullName evidence="9">Trafficking protein particle complex protein</fullName>
    </submittedName>
</protein>
<feature type="region of interest" description="Disordered" evidence="8">
    <location>
        <begin position="185"/>
        <end position="208"/>
    </location>
</feature>
<keyword evidence="10" id="KW-1185">Reference proteome</keyword>
<dbReference type="CDD" id="cd14942">
    <property type="entry name" value="TRAPPC3_bet3"/>
    <property type="match status" value="1"/>
</dbReference>
<accession>A0A922SVS0</accession>
<dbReference type="GO" id="GO:0005794">
    <property type="term" value="C:Golgi apparatus"/>
    <property type="evidence" value="ECO:0007669"/>
    <property type="project" value="UniProtKB-SubCell"/>
</dbReference>
<feature type="compositionally biased region" description="Polar residues" evidence="8">
    <location>
        <begin position="802"/>
        <end position="816"/>
    </location>
</feature>
<organism evidence="9 10">
    <name type="scientific">Pyrenophora tritici-repentis</name>
    <dbReference type="NCBI Taxonomy" id="45151"/>
    <lineage>
        <taxon>Eukaryota</taxon>
        <taxon>Fungi</taxon>
        <taxon>Dikarya</taxon>
        <taxon>Ascomycota</taxon>
        <taxon>Pezizomycotina</taxon>
        <taxon>Dothideomycetes</taxon>
        <taxon>Pleosporomycetidae</taxon>
        <taxon>Pleosporales</taxon>
        <taxon>Pleosporineae</taxon>
        <taxon>Pleosporaceae</taxon>
        <taxon>Pyrenophora</taxon>
    </lineage>
</organism>
<dbReference type="GO" id="GO:0016236">
    <property type="term" value="P:macroautophagy"/>
    <property type="evidence" value="ECO:0007669"/>
    <property type="project" value="UniProtKB-ARBA"/>
</dbReference>
<keyword evidence="7" id="KW-0333">Golgi apparatus</keyword>
<dbReference type="Pfam" id="PF04051">
    <property type="entry name" value="TRAPP"/>
    <property type="match status" value="1"/>
</dbReference>
<comment type="similarity">
    <text evidence="3">Belongs to the TRAPP small subunits family. BET3 subfamily.</text>
</comment>
<reference evidence="10" key="1">
    <citation type="journal article" date="2022" name="Microb. Genom.">
        <title>A global pangenome for the wheat fungal pathogen Pyrenophora tritici-repentis and prediction of effector protein structural homology.</title>
        <authorList>
            <person name="Moolhuijzen P.M."/>
            <person name="See P.T."/>
            <person name="Shi G."/>
            <person name="Powell H.R."/>
            <person name="Cockram J."/>
            <person name="Jorgensen L.N."/>
            <person name="Benslimane H."/>
            <person name="Strelkov S.E."/>
            <person name="Turner J."/>
            <person name="Liu Z."/>
            <person name="Moffat C.S."/>
        </authorList>
    </citation>
    <scope>NUCLEOTIDE SEQUENCE [LARGE SCALE GENOMIC DNA]</scope>
</reference>
<feature type="compositionally biased region" description="Pro residues" evidence="8">
    <location>
        <begin position="775"/>
        <end position="784"/>
    </location>
</feature>
<feature type="compositionally biased region" description="Low complexity" evidence="8">
    <location>
        <begin position="837"/>
        <end position="846"/>
    </location>
</feature>
<dbReference type="GO" id="GO:0048193">
    <property type="term" value="P:Golgi vesicle transport"/>
    <property type="evidence" value="ECO:0007669"/>
    <property type="project" value="InterPro"/>
</dbReference>
<keyword evidence="6" id="KW-0931">ER-Golgi transport</keyword>
<dbReference type="PANTHER" id="PTHR13048">
    <property type="entry name" value="TRAFFICKING PROTEIN PARTICLE COMPLEX SUBUNIT 3"/>
    <property type="match status" value="1"/>
</dbReference>
<name>A0A922SVS0_9PLEO</name>
<feature type="compositionally biased region" description="Polar residues" evidence="8">
    <location>
        <begin position="616"/>
        <end position="630"/>
    </location>
</feature>
<feature type="compositionally biased region" description="Pro residues" evidence="8">
    <location>
        <begin position="654"/>
        <end position="663"/>
    </location>
</feature>
<gene>
    <name evidence="9" type="ORF">Ptr86124_012524</name>
</gene>
<evidence type="ECO:0000256" key="6">
    <source>
        <dbReference type="ARBA" id="ARBA00022892"/>
    </source>
</evidence>
<dbReference type="SUPFAM" id="SSF111126">
    <property type="entry name" value="Ligand-binding domain in the NO signalling and Golgi transport"/>
    <property type="match status" value="1"/>
</dbReference>
<dbReference type="Proteomes" id="UP000249757">
    <property type="component" value="Unassembled WGS sequence"/>
</dbReference>
<sequence>MASSTKAARLGEEVWKTRVDKVSAELVTLTYGTIVAQLCKDYEYNYIDVNKQLERMGYNIGIRLIEDFLAKSSAPACTNFREVSEMISKVGFKIFLNITPTITNWSSDNKQFSLIFEENPLADFVELPDDGRAQDELWFSNILVGVLRGALEMVHMQVEAHFVSDVLRGNDTTEMRISLVRYIDDEMPPDDDTRDEGEEQRYQRDSNMRRAVSAKQLQGGCRARRKRIPPPFHRDTVLLRQTNISAACPLRDVTVLSLPTSPIAHHPWHAAPAPTPKPAAATFHAGVEAPTALRCTTHRVHYHDRAPIANPPPVPRAQATTTAASFAMQSSQQHMAHMAAMNANNNGSVDNTPIMGNMAHPKRMGTDPTEKLNTYIYDYFLRNKHLDLARAMLSCDLKMLTEKGSPGNRPNGVDSIDQIEDLPLPQLPPGQVADNSFLLDWWVQFWDIYMASKPRNTASKNANQYLSHNRNLGHMQNEQRNQRMMMNSNMNAQYQMMRNGGMANGTQTDLKRTAAMNNNRPTGNPMAGMQPMKNPNMMAANMQRDGSGMNGQRPQSPGSNENAPSPNKRPRVDGGMNAGNMPNQQFNEFMPQGPGAQQKNIEVYAQSLAHQHRVAMSNTSSPQGMNSGIQGSPMAQPGLDGQENMFAGNGPRPNNVPPNPPGAPQQGGNHALQDYQMQLMLLEQQNKKRLLMARQEQDNQSGHPQQGVMGGPGFGAAMSPQGSRAGGPSPNPSDQMKRGTPKLGQQALPGSPMPEGVMGQQRGSPAPNINFDPMTAPPGMPPQFYPQMQQNNPMGMRPPSSHPQAPNFNGGQQITPAQMEAMRNGQMQQQNGAVWRGPQPNMMQGGQQMGGPMGQTPQQRQMPPPPAPTNEQPRPEPSPSISNQAPPTPSQTNKANPKKKPTKDAKKPANKKGANTGSTPATTNGEEPPTPTTSTPVAPITPVHKQSFNQGQNGQQQQQQQPVQPQPPSDQPMDNGGPPFGNIDNDPNGFDLGLNFGDDNGALENFDFDSFLHTGNDNDGFGAIPDFDFGNTTEV</sequence>
<comment type="caution">
    <text evidence="9">The sequence shown here is derived from an EMBL/GenBank/DDBJ whole genome shotgun (WGS) entry which is preliminary data.</text>
</comment>
<evidence type="ECO:0000313" key="9">
    <source>
        <dbReference type="EMBL" id="KAI1508572.1"/>
    </source>
</evidence>
<feature type="compositionally biased region" description="Low complexity" evidence="8">
    <location>
        <begin position="911"/>
        <end position="963"/>
    </location>
</feature>
<dbReference type="InterPro" id="IPR016721">
    <property type="entry name" value="Bet3"/>
</dbReference>
<keyword evidence="5" id="KW-0256">Endoplasmic reticulum</keyword>
<dbReference type="GO" id="GO:0030008">
    <property type="term" value="C:TRAPP complex"/>
    <property type="evidence" value="ECO:0007669"/>
    <property type="project" value="InterPro"/>
</dbReference>
<evidence type="ECO:0000256" key="5">
    <source>
        <dbReference type="ARBA" id="ARBA00022824"/>
    </source>
</evidence>
<dbReference type="FunFam" id="3.30.1380.20:FF:000001">
    <property type="entry name" value="Trafficking protein particle complex subunit BET3"/>
    <property type="match status" value="1"/>
</dbReference>
<evidence type="ECO:0000256" key="1">
    <source>
        <dbReference type="ARBA" id="ARBA00004222"/>
    </source>
</evidence>
<evidence type="ECO:0000256" key="4">
    <source>
        <dbReference type="ARBA" id="ARBA00022448"/>
    </source>
</evidence>
<evidence type="ECO:0000256" key="2">
    <source>
        <dbReference type="ARBA" id="ARBA00004240"/>
    </source>
</evidence>
<dbReference type="Gene3D" id="3.30.1380.20">
    <property type="entry name" value="Trafficking protein particle complex subunit 3"/>
    <property type="match status" value="1"/>
</dbReference>
<dbReference type="InterPro" id="IPR024096">
    <property type="entry name" value="NO_sig/Golgi_transp_ligand-bd"/>
</dbReference>
<dbReference type="InterPro" id="IPR007194">
    <property type="entry name" value="TRAPP_component"/>
</dbReference>
<comment type="subcellular location">
    <subcellularLocation>
        <location evidence="2">Endoplasmic reticulum</location>
    </subcellularLocation>
    <subcellularLocation>
        <location evidence="1">Golgi apparatus</location>
        <location evidence="1">cis-Golgi network</location>
    </subcellularLocation>
</comment>
<feature type="compositionally biased region" description="Polar residues" evidence="8">
    <location>
        <begin position="550"/>
        <end position="565"/>
    </location>
</feature>
<dbReference type="AlphaFoldDB" id="A0A922SVS0"/>
<feature type="region of interest" description="Disordered" evidence="8">
    <location>
        <begin position="694"/>
        <end position="996"/>
    </location>
</feature>
<evidence type="ECO:0000256" key="3">
    <source>
        <dbReference type="ARBA" id="ARBA00006218"/>
    </source>
</evidence>
<proteinExistence type="inferred from homology"/>
<evidence type="ECO:0000256" key="8">
    <source>
        <dbReference type="SAM" id="MobiDB-lite"/>
    </source>
</evidence>
<evidence type="ECO:0000313" key="10">
    <source>
        <dbReference type="Proteomes" id="UP000249757"/>
    </source>
</evidence>
<dbReference type="EMBL" id="NRDI02000025">
    <property type="protein sequence ID" value="KAI1508572.1"/>
    <property type="molecule type" value="Genomic_DNA"/>
</dbReference>
<dbReference type="GO" id="GO:0005783">
    <property type="term" value="C:endoplasmic reticulum"/>
    <property type="evidence" value="ECO:0007669"/>
    <property type="project" value="UniProtKB-SubCell"/>
</dbReference>
<keyword evidence="4" id="KW-0813">Transport</keyword>
<feature type="region of interest" description="Disordered" evidence="8">
    <location>
        <begin position="538"/>
        <end position="580"/>
    </location>
</feature>